<comment type="caution">
    <text evidence="1">The sequence shown here is derived from an EMBL/GenBank/DDBJ whole genome shotgun (WGS) entry which is preliminary data.</text>
</comment>
<proteinExistence type="predicted"/>
<gene>
    <name evidence="1" type="ORF">OXD698_LOCUS13699</name>
</gene>
<dbReference type="Proteomes" id="UP000663844">
    <property type="component" value="Unassembled WGS sequence"/>
</dbReference>
<accession>A0A818W9M0</accession>
<evidence type="ECO:0000313" key="2">
    <source>
        <dbReference type="Proteomes" id="UP000663844"/>
    </source>
</evidence>
<protein>
    <submittedName>
        <fullName evidence="1">Uncharacterized protein</fullName>
    </submittedName>
</protein>
<dbReference type="EMBL" id="CAJOAZ010000841">
    <property type="protein sequence ID" value="CAF3721923.1"/>
    <property type="molecule type" value="Genomic_DNA"/>
</dbReference>
<name>A0A818W9M0_9BILA</name>
<evidence type="ECO:0000313" key="1">
    <source>
        <dbReference type="EMBL" id="CAF3721923.1"/>
    </source>
</evidence>
<dbReference type="AlphaFoldDB" id="A0A818W9M0"/>
<organism evidence="1 2">
    <name type="scientific">Adineta steineri</name>
    <dbReference type="NCBI Taxonomy" id="433720"/>
    <lineage>
        <taxon>Eukaryota</taxon>
        <taxon>Metazoa</taxon>
        <taxon>Spiralia</taxon>
        <taxon>Gnathifera</taxon>
        <taxon>Rotifera</taxon>
        <taxon>Eurotatoria</taxon>
        <taxon>Bdelloidea</taxon>
        <taxon>Adinetida</taxon>
        <taxon>Adinetidae</taxon>
        <taxon>Adineta</taxon>
    </lineage>
</organism>
<sequence>MSFQSLNPELSAKVLFLANLQRNLIQNQNQHIIHEKTIEGNTMITTTNTEQQKLMHPLLMPSLNVSSQKISAMLSALTPTSIGNNSTTLSTNTTPIQQSIATLTSNNNNNNNIINLGAANLSTNIRSNRSSFGWGNRERKMEENWRMQNRSL</sequence>
<reference evidence="1" key="1">
    <citation type="submission" date="2021-02" db="EMBL/GenBank/DDBJ databases">
        <authorList>
            <person name="Nowell W R."/>
        </authorList>
    </citation>
    <scope>NUCLEOTIDE SEQUENCE</scope>
</reference>